<dbReference type="GO" id="GO:0045505">
    <property type="term" value="F:dynein intermediate chain binding"/>
    <property type="evidence" value="ECO:0007669"/>
    <property type="project" value="InterPro"/>
</dbReference>
<dbReference type="InterPro" id="IPR026983">
    <property type="entry name" value="DHC"/>
</dbReference>
<proteinExistence type="predicted"/>
<dbReference type="EMBL" id="OD013872">
    <property type="protein sequence ID" value="CAD7417484.1"/>
    <property type="molecule type" value="Genomic_DNA"/>
</dbReference>
<evidence type="ECO:0000259" key="1">
    <source>
        <dbReference type="Pfam" id="PF12777"/>
    </source>
</evidence>
<name>A0A7R9HD68_TIMPO</name>
<evidence type="ECO:0000313" key="2">
    <source>
        <dbReference type="EMBL" id="CAD7417484.1"/>
    </source>
</evidence>
<dbReference type="GO" id="GO:0030286">
    <property type="term" value="C:dynein complex"/>
    <property type="evidence" value="ECO:0007669"/>
    <property type="project" value="InterPro"/>
</dbReference>
<dbReference type="InterPro" id="IPR024743">
    <property type="entry name" value="Dynein_HC_stalk"/>
</dbReference>
<dbReference type="PANTHER" id="PTHR45703:SF28">
    <property type="entry name" value="DYNEINS HEAVY CHAIN"/>
    <property type="match status" value="1"/>
</dbReference>
<reference evidence="2" key="1">
    <citation type="submission" date="2020-11" db="EMBL/GenBank/DDBJ databases">
        <authorList>
            <person name="Tran Van P."/>
        </authorList>
    </citation>
    <scope>NUCLEOTIDE SEQUENCE</scope>
</reference>
<dbReference type="GO" id="GO:0051959">
    <property type="term" value="F:dynein light intermediate chain binding"/>
    <property type="evidence" value="ECO:0007669"/>
    <property type="project" value="InterPro"/>
</dbReference>
<organism evidence="2">
    <name type="scientific">Timema poppense</name>
    <name type="common">Walking stick</name>
    <dbReference type="NCBI Taxonomy" id="170557"/>
    <lineage>
        <taxon>Eukaryota</taxon>
        <taxon>Metazoa</taxon>
        <taxon>Ecdysozoa</taxon>
        <taxon>Arthropoda</taxon>
        <taxon>Hexapoda</taxon>
        <taxon>Insecta</taxon>
        <taxon>Pterygota</taxon>
        <taxon>Neoptera</taxon>
        <taxon>Polyneoptera</taxon>
        <taxon>Phasmatodea</taxon>
        <taxon>Timematodea</taxon>
        <taxon>Timematoidea</taxon>
        <taxon>Timematidae</taxon>
        <taxon>Timema</taxon>
    </lineage>
</organism>
<dbReference type="Pfam" id="PF12777">
    <property type="entry name" value="MT"/>
    <property type="match status" value="1"/>
</dbReference>
<dbReference type="PANTHER" id="PTHR45703">
    <property type="entry name" value="DYNEIN HEAVY CHAIN"/>
    <property type="match status" value="1"/>
</dbReference>
<feature type="domain" description="Dynein heavy chain coiled coil stalk" evidence="1">
    <location>
        <begin position="181"/>
        <end position="254"/>
    </location>
</feature>
<gene>
    <name evidence="2" type="ORF">TPSB3V08_LOCUS11810</name>
</gene>
<dbReference type="Gene3D" id="1.20.920.20">
    <property type="match status" value="1"/>
</dbReference>
<dbReference type="GO" id="GO:0007018">
    <property type="term" value="P:microtubule-based movement"/>
    <property type="evidence" value="ECO:0007669"/>
    <property type="project" value="InterPro"/>
</dbReference>
<sequence>MVVLSGLDKLLVALTGLDKLQSTGEEVQQLQKELTAMKPDLELAAQEAAKMITRIDKDKETVEGGWGNNLVKETVERGWGNNLVKETVEGGWGNNLVKETVEGGWGNNLVKETVERGWGNNLVKETVEGGWGNNLVKETVEGGWGNNLVKETVEGGWGNNLVKETVEGGWGNNLVVAEETKIVVEKEEAEATKQAETTQAIAADAQKDLDEAMPMLLAAETSLRALNKGDITEVRALKRPPLGVHLVMEAICIVKDVKPLKNMTLASFILVPHPSGNYAAWTAVSRGFPLGD</sequence>
<accession>A0A7R9HD68</accession>
<dbReference type="Gene3D" id="1.10.287.2610">
    <property type="match status" value="1"/>
</dbReference>
<dbReference type="AlphaFoldDB" id="A0A7R9HD68"/>
<protein>
    <recommendedName>
        <fullName evidence="1">Dynein heavy chain coiled coil stalk domain-containing protein</fullName>
    </recommendedName>
</protein>